<keyword evidence="2" id="KW-1185">Reference proteome</keyword>
<reference evidence="1 2" key="1">
    <citation type="submission" date="2019-08" db="EMBL/GenBank/DDBJ databases">
        <title>The genome of the soybean aphid Biotype 1, its phylome, world population structure and adaptation to the North American continent.</title>
        <authorList>
            <person name="Giordano R."/>
            <person name="Donthu R.K."/>
            <person name="Hernandez A.G."/>
            <person name="Wright C.L."/>
            <person name="Zimin A.V."/>
        </authorList>
    </citation>
    <scope>NUCLEOTIDE SEQUENCE [LARGE SCALE GENOMIC DNA]</scope>
    <source>
        <tissue evidence="1">Whole aphids</tissue>
    </source>
</reference>
<dbReference type="AlphaFoldDB" id="A0A6G0TFR2"/>
<evidence type="ECO:0000313" key="1">
    <source>
        <dbReference type="EMBL" id="KAE9531247.1"/>
    </source>
</evidence>
<proteinExistence type="predicted"/>
<name>A0A6G0TFR2_APHGL</name>
<evidence type="ECO:0000313" key="2">
    <source>
        <dbReference type="Proteomes" id="UP000475862"/>
    </source>
</evidence>
<comment type="caution">
    <text evidence="1">The sequence shown here is derived from an EMBL/GenBank/DDBJ whole genome shotgun (WGS) entry which is preliminary data.</text>
</comment>
<gene>
    <name evidence="1" type="ORF">AGLY_010453</name>
</gene>
<accession>A0A6G0TFR2</accession>
<feature type="non-terminal residue" evidence="1">
    <location>
        <position position="1"/>
    </location>
</feature>
<dbReference type="Proteomes" id="UP000475862">
    <property type="component" value="Unassembled WGS sequence"/>
</dbReference>
<sequence>VLRYDCTNTSTLKVLVDLITKKLFVKIDLDFRCFRKVIPYRDSNMLRLSNRFKFNDNCIYDTNKTILYGDVGKWVPFCCTLGGGVDLGLGITYEELCIKFSSILIGPKKFYRHFKKKFSEKLKKFQFITSRNNAPISNYGGGFRCKSEYPWCIIEFSKKSRKTKKKMTEKRQFLRKTSFRPNRFFLWLPLKFSIFLRNFFKVSIKNFWMTKKLTHEKLCIKFSTQKKPYFENLIVYR</sequence>
<protein>
    <submittedName>
        <fullName evidence="1">Uncharacterized protein</fullName>
    </submittedName>
</protein>
<organism evidence="1 2">
    <name type="scientific">Aphis glycines</name>
    <name type="common">Soybean aphid</name>
    <dbReference type="NCBI Taxonomy" id="307491"/>
    <lineage>
        <taxon>Eukaryota</taxon>
        <taxon>Metazoa</taxon>
        <taxon>Ecdysozoa</taxon>
        <taxon>Arthropoda</taxon>
        <taxon>Hexapoda</taxon>
        <taxon>Insecta</taxon>
        <taxon>Pterygota</taxon>
        <taxon>Neoptera</taxon>
        <taxon>Paraneoptera</taxon>
        <taxon>Hemiptera</taxon>
        <taxon>Sternorrhyncha</taxon>
        <taxon>Aphidomorpha</taxon>
        <taxon>Aphidoidea</taxon>
        <taxon>Aphididae</taxon>
        <taxon>Aphidini</taxon>
        <taxon>Aphis</taxon>
        <taxon>Aphis</taxon>
    </lineage>
</organism>
<dbReference type="EMBL" id="VYZN01000041">
    <property type="protein sequence ID" value="KAE9531247.1"/>
    <property type="molecule type" value="Genomic_DNA"/>
</dbReference>